<feature type="region of interest" description="Disordered" evidence="1">
    <location>
        <begin position="39"/>
        <end position="66"/>
    </location>
</feature>
<evidence type="ECO:0000313" key="3">
    <source>
        <dbReference type="Proteomes" id="UP000010321"/>
    </source>
</evidence>
<sequence>MRHKAGYEEVAHCNDGEQKEIRTAAFIIEVVRKQGYEHQAGGGTMLQKQVEHDKGGKQPQENTAAEYHRRVRVVHEQVVQAGKVYIQFVRKFANIPHRSVYGLMS</sequence>
<comment type="caution">
    <text evidence="2">The sequence shown here is derived from an EMBL/GenBank/DDBJ whole genome shotgun (WGS) entry which is preliminary data.</text>
</comment>
<evidence type="ECO:0000313" key="2">
    <source>
        <dbReference type="EMBL" id="EGF51200.1"/>
    </source>
</evidence>
<accession>A0ABN0CMV9</accession>
<protein>
    <submittedName>
        <fullName evidence="2">Conserved domain protein</fullName>
    </submittedName>
</protein>
<dbReference type="EMBL" id="AFBM01000023">
    <property type="protein sequence ID" value="EGF51200.1"/>
    <property type="molecule type" value="Genomic_DNA"/>
</dbReference>
<dbReference type="Proteomes" id="UP000010321">
    <property type="component" value="Unassembled WGS sequence"/>
</dbReference>
<keyword evidence="3" id="KW-1185">Reference proteome</keyword>
<evidence type="ECO:0000256" key="1">
    <source>
        <dbReference type="SAM" id="MobiDB-lite"/>
    </source>
</evidence>
<organism evidence="2 3">
    <name type="scientific">Bacteroides clarus YIT 12056</name>
    <dbReference type="NCBI Taxonomy" id="762984"/>
    <lineage>
        <taxon>Bacteria</taxon>
        <taxon>Pseudomonadati</taxon>
        <taxon>Bacteroidota</taxon>
        <taxon>Bacteroidia</taxon>
        <taxon>Bacteroidales</taxon>
        <taxon>Bacteroidaceae</taxon>
        <taxon>Bacteroides</taxon>
    </lineage>
</organism>
<gene>
    <name evidence="2" type="ORF">HMPREF9445_02196</name>
</gene>
<name>A0ABN0CMV9_9BACE</name>
<reference evidence="2 3" key="1">
    <citation type="submission" date="2011-02" db="EMBL/GenBank/DDBJ databases">
        <authorList>
            <person name="Weinstock G."/>
            <person name="Sodergren E."/>
            <person name="Clifton S."/>
            <person name="Fulton L."/>
            <person name="Fulton B."/>
            <person name="Courtney L."/>
            <person name="Fronick C."/>
            <person name="Harrison M."/>
            <person name="Strong C."/>
            <person name="Farmer C."/>
            <person name="Delahaunty K."/>
            <person name="Markovic C."/>
            <person name="Hall O."/>
            <person name="Minx P."/>
            <person name="Tomlinson C."/>
            <person name="Mitreva M."/>
            <person name="Hou S."/>
            <person name="Chen J."/>
            <person name="Wollam A."/>
            <person name="Pepin K.H."/>
            <person name="Johnson M."/>
            <person name="Bhonagiri V."/>
            <person name="Zhang X."/>
            <person name="Suruliraj S."/>
            <person name="Warren W."/>
            <person name="Chinwalla A."/>
            <person name="Mardis E.R."/>
            <person name="Wilson R.K."/>
        </authorList>
    </citation>
    <scope>NUCLEOTIDE SEQUENCE [LARGE SCALE GENOMIC DNA]</scope>
    <source>
        <strain evidence="2 3">YIT 12056</strain>
    </source>
</reference>
<proteinExistence type="predicted"/>